<dbReference type="SUPFAM" id="SSF55785">
    <property type="entry name" value="PYP-like sensor domain (PAS domain)"/>
    <property type="match status" value="1"/>
</dbReference>
<dbReference type="InterPro" id="IPR013767">
    <property type="entry name" value="PAS_fold"/>
</dbReference>
<protein>
    <submittedName>
        <fullName evidence="2">PAS domain S-box-containing protein</fullName>
    </submittedName>
</protein>
<dbReference type="InterPro" id="IPR000014">
    <property type="entry name" value="PAS"/>
</dbReference>
<sequence>MRRGPVRATGVERTFDEGRLIVSKTDRKGIIRYVNALFLEVSAYREEDIVGQPHNVIRHPDMPRCVFRLLWDRLAAGREIFAYVVNLAGDGSHYWVLAHVTPTFDRGGAVTGYHSNRRAPGRPAVQRIEQLYADLSATERRHTRPADAIEASTGMLDAYLAQRGQDYDEFVWELAGAPAGTVR</sequence>
<proteinExistence type="predicted"/>
<dbReference type="RefSeq" id="WP_122980640.1">
    <property type="nucleotide sequence ID" value="NZ_BOMX01000004.1"/>
</dbReference>
<feature type="domain" description="PAS fold" evidence="1">
    <location>
        <begin position="25"/>
        <end position="113"/>
    </location>
</feature>
<evidence type="ECO:0000313" key="3">
    <source>
        <dbReference type="Proteomes" id="UP000320239"/>
    </source>
</evidence>
<evidence type="ECO:0000259" key="1">
    <source>
        <dbReference type="Pfam" id="PF00989"/>
    </source>
</evidence>
<dbReference type="NCBIfam" id="TIGR00229">
    <property type="entry name" value="sensory_box"/>
    <property type="match status" value="1"/>
</dbReference>
<comment type="caution">
    <text evidence="2">The sequence shown here is derived from an EMBL/GenBank/DDBJ whole genome shotgun (WGS) entry which is preliminary data.</text>
</comment>
<evidence type="ECO:0000313" key="2">
    <source>
        <dbReference type="EMBL" id="TWG25048.1"/>
    </source>
</evidence>
<reference evidence="2 3" key="1">
    <citation type="submission" date="2019-06" db="EMBL/GenBank/DDBJ databases">
        <title>Sequencing the genomes of 1000 actinobacteria strains.</title>
        <authorList>
            <person name="Klenk H.-P."/>
        </authorList>
    </citation>
    <scope>NUCLEOTIDE SEQUENCE [LARGE SCALE GENOMIC DNA]</scope>
    <source>
        <strain evidence="2 3">DSM 43866</strain>
    </source>
</reference>
<dbReference type="OrthoDB" id="266313at2"/>
<dbReference type="InterPro" id="IPR035965">
    <property type="entry name" value="PAS-like_dom_sf"/>
</dbReference>
<gene>
    <name evidence="2" type="ORF">FHX34_1017</name>
</gene>
<name>A0A561WMH5_ACTTI</name>
<dbReference type="CDD" id="cd00130">
    <property type="entry name" value="PAS"/>
    <property type="match status" value="1"/>
</dbReference>
<keyword evidence="3" id="KW-1185">Reference proteome</keyword>
<dbReference type="Proteomes" id="UP000320239">
    <property type="component" value="Unassembled WGS sequence"/>
</dbReference>
<dbReference type="AlphaFoldDB" id="A0A561WMH5"/>
<accession>A0A561WMH5</accession>
<organism evidence="2 3">
    <name type="scientific">Actinoplanes teichomyceticus</name>
    <dbReference type="NCBI Taxonomy" id="1867"/>
    <lineage>
        <taxon>Bacteria</taxon>
        <taxon>Bacillati</taxon>
        <taxon>Actinomycetota</taxon>
        <taxon>Actinomycetes</taxon>
        <taxon>Micromonosporales</taxon>
        <taxon>Micromonosporaceae</taxon>
        <taxon>Actinoplanes</taxon>
    </lineage>
</organism>
<dbReference type="EMBL" id="VIWY01000001">
    <property type="protein sequence ID" value="TWG25048.1"/>
    <property type="molecule type" value="Genomic_DNA"/>
</dbReference>
<dbReference type="Gene3D" id="3.30.450.20">
    <property type="entry name" value="PAS domain"/>
    <property type="match status" value="1"/>
</dbReference>
<dbReference type="GO" id="GO:0006355">
    <property type="term" value="P:regulation of DNA-templated transcription"/>
    <property type="evidence" value="ECO:0007669"/>
    <property type="project" value="InterPro"/>
</dbReference>
<dbReference type="Pfam" id="PF00989">
    <property type="entry name" value="PAS"/>
    <property type="match status" value="1"/>
</dbReference>